<feature type="transmembrane region" description="Helical" evidence="1">
    <location>
        <begin position="39"/>
        <end position="60"/>
    </location>
</feature>
<dbReference type="EMBL" id="FONY01000019">
    <property type="protein sequence ID" value="SFF19453.1"/>
    <property type="molecule type" value="Genomic_DNA"/>
</dbReference>
<feature type="transmembrane region" description="Helical" evidence="1">
    <location>
        <begin position="6"/>
        <end position="27"/>
    </location>
</feature>
<accession>A0A1I2GQE6</accession>
<gene>
    <name evidence="2" type="ORF">SAMN04488541_101983</name>
</gene>
<sequence>MVLNGLVAIYPMLIFLYLVITPVAAYYAQTTLKQSFKKWFLISALLPFVSVFVLLIYTLFFHKKKQEKTT</sequence>
<reference evidence="2 3" key="1">
    <citation type="submission" date="2016-10" db="EMBL/GenBank/DDBJ databases">
        <authorList>
            <person name="de Groot N.N."/>
        </authorList>
    </citation>
    <scope>NUCLEOTIDE SEQUENCE [LARGE SCALE GENOMIC DNA]</scope>
    <source>
        <strain>GEY</strain>
        <strain evidence="3">DSM 9560</strain>
    </source>
</reference>
<proteinExistence type="predicted"/>
<keyword evidence="3" id="KW-1185">Reference proteome</keyword>
<keyword evidence="1" id="KW-0472">Membrane</keyword>
<dbReference type="AlphaFoldDB" id="A0A1I2GQE6"/>
<evidence type="ECO:0008006" key="4">
    <source>
        <dbReference type="Google" id="ProtNLM"/>
    </source>
</evidence>
<protein>
    <recommendedName>
        <fullName evidence="4">Phospholipase_D-nuclease N-terminal</fullName>
    </recommendedName>
</protein>
<evidence type="ECO:0000313" key="3">
    <source>
        <dbReference type="Proteomes" id="UP000199513"/>
    </source>
</evidence>
<dbReference type="Proteomes" id="UP000199513">
    <property type="component" value="Unassembled WGS sequence"/>
</dbReference>
<dbReference type="RefSeq" id="WP_091545480.1">
    <property type="nucleotide sequence ID" value="NZ_FONY01000019.1"/>
</dbReference>
<evidence type="ECO:0000256" key="1">
    <source>
        <dbReference type="SAM" id="Phobius"/>
    </source>
</evidence>
<keyword evidence="1" id="KW-0812">Transmembrane</keyword>
<name>A0A1I2GQE6_9BACT</name>
<keyword evidence="1" id="KW-1133">Transmembrane helix</keyword>
<evidence type="ECO:0000313" key="2">
    <source>
        <dbReference type="EMBL" id="SFF19453.1"/>
    </source>
</evidence>
<organism evidence="2 3">
    <name type="scientific">Thermoflexibacter ruber</name>
    <dbReference type="NCBI Taxonomy" id="1003"/>
    <lineage>
        <taxon>Bacteria</taxon>
        <taxon>Pseudomonadati</taxon>
        <taxon>Bacteroidota</taxon>
        <taxon>Cytophagia</taxon>
        <taxon>Cytophagales</taxon>
        <taxon>Thermoflexibacteraceae</taxon>
        <taxon>Thermoflexibacter</taxon>
    </lineage>
</organism>